<protein>
    <submittedName>
        <fullName evidence="1">Uncharacterized protein</fullName>
    </submittedName>
</protein>
<sequence>MIKISDLKAGDVVRVLHDGEEREGIVTNTSRNENLACIDNGIQEFWYPPEQIVPIPMSEAALTGILGFEKELMENGQVKYKKGPFRILLREPGNYTNLEIWYREDHRHFHNPLYLHELQNHHLDMTKMTLERGVTH</sequence>
<reference evidence="2" key="1">
    <citation type="journal article" date="2019" name="Int. J. Syst. Evol. Microbiol.">
        <title>The Global Catalogue of Microorganisms (GCM) 10K type strain sequencing project: providing services to taxonomists for standard genome sequencing and annotation.</title>
        <authorList>
            <consortium name="The Broad Institute Genomics Platform"/>
            <consortium name="The Broad Institute Genome Sequencing Center for Infectious Disease"/>
            <person name="Wu L."/>
            <person name="Ma J."/>
        </authorList>
    </citation>
    <scope>NUCLEOTIDE SEQUENCE [LARGE SCALE GENOMIC DNA]</scope>
    <source>
        <strain evidence="2">JCM 17919</strain>
    </source>
</reference>
<dbReference type="RefSeq" id="WP_345254142.1">
    <property type="nucleotide sequence ID" value="NZ_BAABGY010000005.1"/>
</dbReference>
<comment type="caution">
    <text evidence="1">The sequence shown here is derived from an EMBL/GenBank/DDBJ whole genome shotgun (WGS) entry which is preliminary data.</text>
</comment>
<accession>A0ABP8GH68</accession>
<dbReference type="EMBL" id="BAABGY010000005">
    <property type="protein sequence ID" value="GAA4324347.1"/>
    <property type="molecule type" value="Genomic_DNA"/>
</dbReference>
<evidence type="ECO:0000313" key="2">
    <source>
        <dbReference type="Proteomes" id="UP001501725"/>
    </source>
</evidence>
<keyword evidence="2" id="KW-1185">Reference proteome</keyword>
<dbReference type="Proteomes" id="UP001501725">
    <property type="component" value="Unassembled WGS sequence"/>
</dbReference>
<name>A0ABP8GH68_9BACT</name>
<gene>
    <name evidence="1" type="ORF">GCM10023184_11670</name>
</gene>
<proteinExistence type="predicted"/>
<organism evidence="1 2">
    <name type="scientific">Flaviaesturariibacter amylovorans</name>
    <dbReference type="NCBI Taxonomy" id="1084520"/>
    <lineage>
        <taxon>Bacteria</taxon>
        <taxon>Pseudomonadati</taxon>
        <taxon>Bacteroidota</taxon>
        <taxon>Chitinophagia</taxon>
        <taxon>Chitinophagales</taxon>
        <taxon>Chitinophagaceae</taxon>
        <taxon>Flaviaestuariibacter</taxon>
    </lineage>
</organism>
<evidence type="ECO:0000313" key="1">
    <source>
        <dbReference type="EMBL" id="GAA4324347.1"/>
    </source>
</evidence>